<keyword evidence="3" id="KW-1185">Reference proteome</keyword>
<evidence type="ECO:0000256" key="1">
    <source>
        <dbReference type="SAM" id="Phobius"/>
    </source>
</evidence>
<dbReference type="RefSeq" id="XP_046074651.1">
    <property type="nucleotide sequence ID" value="XM_046215744.1"/>
</dbReference>
<name>A0AAD4KVV9_9EURO</name>
<evidence type="ECO:0000313" key="3">
    <source>
        <dbReference type="Proteomes" id="UP001201262"/>
    </source>
</evidence>
<proteinExistence type="predicted"/>
<keyword evidence="1" id="KW-1133">Transmembrane helix</keyword>
<accession>A0AAD4KVV9</accession>
<dbReference type="EMBL" id="JAJTJA010000004">
    <property type="protein sequence ID" value="KAH8700945.1"/>
    <property type="molecule type" value="Genomic_DNA"/>
</dbReference>
<organism evidence="2 3">
    <name type="scientific">Talaromyces proteolyticus</name>
    <dbReference type="NCBI Taxonomy" id="1131652"/>
    <lineage>
        <taxon>Eukaryota</taxon>
        <taxon>Fungi</taxon>
        <taxon>Dikarya</taxon>
        <taxon>Ascomycota</taxon>
        <taxon>Pezizomycotina</taxon>
        <taxon>Eurotiomycetes</taxon>
        <taxon>Eurotiomycetidae</taxon>
        <taxon>Eurotiales</taxon>
        <taxon>Trichocomaceae</taxon>
        <taxon>Talaromyces</taxon>
        <taxon>Talaromyces sect. Bacilispori</taxon>
    </lineage>
</organism>
<dbReference type="AlphaFoldDB" id="A0AAD4KVV9"/>
<sequence length="61" mass="7175">MAPHLNCVGRYHNIKLFFALLESCFVWHIWVGIFALISLFIFLTEVMDISILLPLHLRTFI</sequence>
<protein>
    <submittedName>
        <fullName evidence="2">Uncharacterized protein</fullName>
    </submittedName>
</protein>
<feature type="transmembrane region" description="Helical" evidence="1">
    <location>
        <begin position="25"/>
        <end position="43"/>
    </location>
</feature>
<evidence type="ECO:0000313" key="2">
    <source>
        <dbReference type="EMBL" id="KAH8700945.1"/>
    </source>
</evidence>
<keyword evidence="1" id="KW-0472">Membrane</keyword>
<keyword evidence="1" id="KW-0812">Transmembrane</keyword>
<dbReference type="GeneID" id="70246031"/>
<reference evidence="2" key="1">
    <citation type="submission" date="2021-12" db="EMBL/GenBank/DDBJ databases">
        <title>Convergent genome expansion in fungi linked to evolution of root-endophyte symbiosis.</title>
        <authorList>
            <consortium name="DOE Joint Genome Institute"/>
            <person name="Ke Y.-H."/>
            <person name="Bonito G."/>
            <person name="Liao H.-L."/>
            <person name="Looney B."/>
            <person name="Rojas-Flechas A."/>
            <person name="Nash J."/>
            <person name="Hameed K."/>
            <person name="Schadt C."/>
            <person name="Martin F."/>
            <person name="Crous P.W."/>
            <person name="Miettinen O."/>
            <person name="Magnuson J.K."/>
            <person name="Labbe J."/>
            <person name="Jacobson D."/>
            <person name="Doktycz M.J."/>
            <person name="Veneault-Fourrey C."/>
            <person name="Kuo A."/>
            <person name="Mondo S."/>
            <person name="Calhoun S."/>
            <person name="Riley R."/>
            <person name="Ohm R."/>
            <person name="LaButti K."/>
            <person name="Andreopoulos B."/>
            <person name="Pangilinan J."/>
            <person name="Nolan M."/>
            <person name="Tritt A."/>
            <person name="Clum A."/>
            <person name="Lipzen A."/>
            <person name="Daum C."/>
            <person name="Barry K."/>
            <person name="Grigoriev I.V."/>
            <person name="Vilgalys R."/>
        </authorList>
    </citation>
    <scope>NUCLEOTIDE SEQUENCE</scope>
    <source>
        <strain evidence="2">PMI_201</strain>
    </source>
</reference>
<comment type="caution">
    <text evidence="2">The sequence shown here is derived from an EMBL/GenBank/DDBJ whole genome shotgun (WGS) entry which is preliminary data.</text>
</comment>
<dbReference type="Proteomes" id="UP001201262">
    <property type="component" value="Unassembled WGS sequence"/>
</dbReference>
<gene>
    <name evidence="2" type="ORF">BGW36DRAFT_375276</name>
</gene>